<dbReference type="Pfam" id="PF11929">
    <property type="entry name" value="DUF3447"/>
    <property type="match status" value="1"/>
</dbReference>
<evidence type="ECO:0000313" key="3">
    <source>
        <dbReference type="Proteomes" id="UP001470230"/>
    </source>
</evidence>
<evidence type="ECO:0000313" key="2">
    <source>
        <dbReference type="EMBL" id="KAK8895174.1"/>
    </source>
</evidence>
<dbReference type="SUPFAM" id="SSF52540">
    <property type="entry name" value="P-loop containing nucleoside triphosphate hydrolases"/>
    <property type="match status" value="1"/>
</dbReference>
<dbReference type="Gene3D" id="3.40.50.12480">
    <property type="match status" value="1"/>
</dbReference>
<dbReference type="PROSITE" id="PS51419">
    <property type="entry name" value="RAB"/>
    <property type="match status" value="1"/>
</dbReference>
<dbReference type="NCBIfam" id="TIGR00231">
    <property type="entry name" value="small_GTP"/>
    <property type="match status" value="1"/>
</dbReference>
<dbReference type="PANTHER" id="PTHR45661">
    <property type="entry name" value="SURFACE ANTIGEN"/>
    <property type="match status" value="1"/>
</dbReference>
<gene>
    <name evidence="2" type="ORF">M9Y10_023616</name>
</gene>
<dbReference type="Proteomes" id="UP001470230">
    <property type="component" value="Unassembled WGS sequence"/>
</dbReference>
<dbReference type="SUPFAM" id="SSF52058">
    <property type="entry name" value="L domain-like"/>
    <property type="match status" value="1"/>
</dbReference>
<dbReference type="Gene3D" id="3.80.10.10">
    <property type="entry name" value="Ribonuclease Inhibitor"/>
    <property type="match status" value="2"/>
</dbReference>
<protein>
    <recommendedName>
        <fullName evidence="1">DUF3447 domain-containing protein</fullName>
    </recommendedName>
</protein>
<dbReference type="SMART" id="SM00175">
    <property type="entry name" value="RAB"/>
    <property type="match status" value="1"/>
</dbReference>
<dbReference type="EMBL" id="JAPFFF010000003">
    <property type="protein sequence ID" value="KAK8895174.1"/>
    <property type="molecule type" value="Genomic_DNA"/>
</dbReference>
<organism evidence="2 3">
    <name type="scientific">Tritrichomonas musculus</name>
    <dbReference type="NCBI Taxonomy" id="1915356"/>
    <lineage>
        <taxon>Eukaryota</taxon>
        <taxon>Metamonada</taxon>
        <taxon>Parabasalia</taxon>
        <taxon>Tritrichomonadida</taxon>
        <taxon>Tritrichomonadidae</taxon>
        <taxon>Tritrichomonas</taxon>
    </lineage>
</organism>
<dbReference type="CDD" id="cd00154">
    <property type="entry name" value="Rab"/>
    <property type="match status" value="1"/>
</dbReference>
<dbReference type="SUPFAM" id="SSF48403">
    <property type="entry name" value="Ankyrin repeat"/>
    <property type="match status" value="1"/>
</dbReference>
<dbReference type="InterPro" id="IPR036770">
    <property type="entry name" value="Ankyrin_rpt-contain_sf"/>
</dbReference>
<name>A0ABR2KVM9_9EUKA</name>
<feature type="domain" description="DUF3447" evidence="1">
    <location>
        <begin position="234"/>
        <end position="298"/>
    </location>
</feature>
<dbReference type="InterPro" id="IPR020683">
    <property type="entry name" value="DUF3447"/>
</dbReference>
<dbReference type="InterPro" id="IPR005225">
    <property type="entry name" value="Small_GTP-bd"/>
</dbReference>
<proteinExistence type="predicted"/>
<dbReference type="Pfam" id="PF00071">
    <property type="entry name" value="Ras"/>
    <property type="match status" value="1"/>
</dbReference>
<dbReference type="InterPro" id="IPR001806">
    <property type="entry name" value="Small_GTPase"/>
</dbReference>
<dbReference type="SMART" id="SM00174">
    <property type="entry name" value="RHO"/>
    <property type="match status" value="1"/>
</dbReference>
<dbReference type="Gene3D" id="3.40.50.300">
    <property type="entry name" value="P-loop containing nucleotide triphosphate hydrolases"/>
    <property type="match status" value="1"/>
</dbReference>
<dbReference type="PRINTS" id="PR00449">
    <property type="entry name" value="RASTRNSFRMNG"/>
</dbReference>
<comment type="caution">
    <text evidence="2">The sequence shown here is derived from an EMBL/GenBank/DDBJ whole genome shotgun (WGS) entry which is preliminary data.</text>
</comment>
<dbReference type="Pfam" id="PF13306">
    <property type="entry name" value="LRR_5"/>
    <property type="match status" value="2"/>
</dbReference>
<dbReference type="InterPro" id="IPR032675">
    <property type="entry name" value="LRR_dom_sf"/>
</dbReference>
<dbReference type="PANTHER" id="PTHR45661:SF3">
    <property type="entry name" value="IG-LIKE DOMAIN-CONTAINING PROTEIN"/>
    <property type="match status" value="1"/>
</dbReference>
<keyword evidence="3" id="KW-1185">Reference proteome</keyword>
<accession>A0ABR2KVM9</accession>
<dbReference type="SMART" id="SM00173">
    <property type="entry name" value="RAS"/>
    <property type="match status" value="1"/>
</dbReference>
<dbReference type="InterPro" id="IPR026906">
    <property type="entry name" value="LRR_5"/>
</dbReference>
<evidence type="ECO:0000259" key="1">
    <source>
        <dbReference type="Pfam" id="PF11929"/>
    </source>
</evidence>
<dbReference type="InterPro" id="IPR053139">
    <property type="entry name" value="Surface_bspA-like"/>
</dbReference>
<reference evidence="2 3" key="1">
    <citation type="submission" date="2024-04" db="EMBL/GenBank/DDBJ databases">
        <title>Tritrichomonas musculus Genome.</title>
        <authorList>
            <person name="Alves-Ferreira E."/>
            <person name="Grigg M."/>
            <person name="Lorenzi H."/>
            <person name="Galac M."/>
        </authorList>
    </citation>
    <scope>NUCLEOTIDE SEQUENCE [LARGE SCALE GENOMIC DNA]</scope>
    <source>
        <strain evidence="2 3">EAF2021</strain>
    </source>
</reference>
<dbReference type="InterPro" id="IPR027417">
    <property type="entry name" value="P-loop_NTPase"/>
</dbReference>
<sequence length="821" mass="94671">MEYLKSMKSINDIILKYLDDKEDDNQCLDDLKSLLTKKKDQTDHYEYLLKSTLHLISKIGKNHYRSQQFFSKIQIIINSLSNEIKQLFSNTEIFNFFKKNKRILLILFDEKILTFDQNISNLIIKDKDYFYPEIKNFIEDEKMIELPQNFEEKRRIGENDSYICELVRNDAIDEFIVFYSKNNNISLEMTIPPSIYETNSFLRKKTKTTLIEYTAFFGSIQILRFLYLNKVPLTPSLYLYAIHGNNPEIIHFLEENKVNPRDKSYYQCLRESIKCHNNDFAMYYKNNFIKDVYLQSNYNRNQYYYGFRFYNFQFIPTELGNPIFLTYAIEFDYIKIVEFYANMKALELGHLDIYNYLLSLPEIKIINQCFQSCQVLKQITIPLSVTEIGDYSFDKCINLEEVIIPSSVTRIGKYAFNECKSLKQLSIPSSVSSFEFNVISQCHSIENLIIPSTIQINGPIILPYFVSLIEFEIPSSVTEIEKRAFYDCRSLKKVVIPSSVKCIKSWAFCYCSSLQEISIPNSVEIIGSCAFLGCRALTEILIPSSIETIEESTFKNCLSLKHVILHSTLKIIKENAFCNCSLLSEIEIPPSVSIEHNAFKGCSLLKYIPNLSSEIDNKSTENNTSISNALKNTGIPDLNIIILGGRSVGKTSIFNKCIGKEKNDFKQGEQSACTEVNVDGYEVRVNLFDSSSGVLKYTAPNFIRNSNGIIYVFDLTNPSSLDDVSYYVDLVNNLAVSVPRIILGNKYDLKTQIAYEPIEFLCLKNNIKYFEVSDLTNFNIQNAFKCIVKEALGHYSQELEKNKNNSSVNISTATFKDFSNC</sequence>